<evidence type="ECO:0000256" key="11">
    <source>
        <dbReference type="ARBA" id="ARBA00064249"/>
    </source>
</evidence>
<dbReference type="GO" id="GO:0005654">
    <property type="term" value="C:nucleoplasm"/>
    <property type="evidence" value="ECO:0007669"/>
    <property type="project" value="Ensembl"/>
</dbReference>
<accession>H0VXR8</accession>
<dbReference type="FunFam" id="3.40.50.1460:FF:000015">
    <property type="entry name" value="Caspase 14"/>
    <property type="match status" value="1"/>
</dbReference>
<dbReference type="eggNOG" id="KOG3573">
    <property type="taxonomic scope" value="Eukaryota"/>
</dbReference>
<evidence type="ECO:0000259" key="15">
    <source>
        <dbReference type="PROSITE" id="PS50208"/>
    </source>
</evidence>
<dbReference type="InterPro" id="IPR033139">
    <property type="entry name" value="Caspase_cys_AS"/>
</dbReference>
<comment type="subunit">
    <text evidence="11">Heterodimer of a large and a small subunit, both processed from the precursor; the mature active form is a p17/p10 dimer and the intermediate form a p20/p8 dimer.</text>
</comment>
<keyword evidence="6" id="KW-0221">Differentiation</keyword>
<keyword evidence="4" id="KW-0963">Cytoplasm</keyword>
<sequence length="246" mass="27948">ESKEMSEPKPLEEEAYDMSGARLALTLCVTKARKGSEADLDALKSMFDHLRFNSTMKRDPTAQQFQDEMEKFQQVIDSWEEPVSCAFVVLMAHGDEGILMGEDGETVQLDDLFQVLNNKNCKALRAKPKVFIVQACRGVHKDLGETVGGDEVTLITNDGPYTIPTYTDFLHVYSTVEGFISYRQEEDGSCFIQTLVKVFRDRLGSILELLTEVTRLMAEEELLHEGRLRKVNPEIQSTLRKKLYLQ</sequence>
<evidence type="ECO:0000256" key="10">
    <source>
        <dbReference type="ARBA" id="ARBA00023242"/>
    </source>
</evidence>
<evidence type="ECO:0000256" key="9">
    <source>
        <dbReference type="ARBA" id="ARBA00023145"/>
    </source>
</evidence>
<evidence type="ECO:0000256" key="4">
    <source>
        <dbReference type="ARBA" id="ARBA00022490"/>
    </source>
</evidence>
<dbReference type="InParanoid" id="H0VXR8"/>
<dbReference type="GO" id="GO:0006508">
    <property type="term" value="P:proteolysis"/>
    <property type="evidence" value="ECO:0007669"/>
    <property type="project" value="UniProtKB-KW"/>
</dbReference>
<dbReference type="PROSITE" id="PS50207">
    <property type="entry name" value="CASPASE_P10"/>
    <property type="match status" value="1"/>
</dbReference>
<reference evidence="17" key="1">
    <citation type="journal article" date="2011" name="Nature">
        <title>A high-resolution map of human evolutionary constraint using 29 mammals.</title>
        <authorList>
            <person name="Lindblad-Toh K."/>
            <person name="Garber M."/>
            <person name="Zuk O."/>
            <person name="Lin M.F."/>
            <person name="Parker B.J."/>
            <person name="Washietl S."/>
            <person name="Kheradpour P."/>
            <person name="Ernst J."/>
            <person name="Jordan G."/>
            <person name="Mauceli E."/>
            <person name="Ward L.D."/>
            <person name="Lowe C.B."/>
            <person name="Holloway A.K."/>
            <person name="Clamp M."/>
            <person name="Gnerre S."/>
            <person name="Alfoldi J."/>
            <person name="Beal K."/>
            <person name="Chang J."/>
            <person name="Clawson H."/>
            <person name="Cuff J."/>
            <person name="Di Palma F."/>
            <person name="Fitzgerald S."/>
            <person name="Flicek P."/>
            <person name="Guttman M."/>
            <person name="Hubisz M.J."/>
            <person name="Jaffe D.B."/>
            <person name="Jungreis I."/>
            <person name="Kent W.J."/>
            <person name="Kostka D."/>
            <person name="Lara M."/>
            <person name="Martins A.L."/>
            <person name="Massingham T."/>
            <person name="Moltke I."/>
            <person name="Raney B.J."/>
            <person name="Rasmussen M.D."/>
            <person name="Robinson J."/>
            <person name="Stark A."/>
            <person name="Vilella A.J."/>
            <person name="Wen J."/>
            <person name="Xie X."/>
            <person name="Zody M.C."/>
            <person name="Baldwin J."/>
            <person name="Bloom T."/>
            <person name="Chin C.W."/>
            <person name="Heiman D."/>
            <person name="Nicol R."/>
            <person name="Nusbaum C."/>
            <person name="Young S."/>
            <person name="Wilkinson J."/>
            <person name="Worley K.C."/>
            <person name="Kovar C.L."/>
            <person name="Muzny D.M."/>
            <person name="Gibbs R.A."/>
            <person name="Cree A."/>
            <person name="Dihn H.H."/>
            <person name="Fowler G."/>
            <person name="Jhangiani S."/>
            <person name="Joshi V."/>
            <person name="Lee S."/>
            <person name="Lewis L.R."/>
            <person name="Nazareth L.V."/>
            <person name="Okwuonu G."/>
            <person name="Santibanez J."/>
            <person name="Warren W.C."/>
            <person name="Mardis E.R."/>
            <person name="Weinstock G.M."/>
            <person name="Wilson R.K."/>
            <person name="Delehaunty K."/>
            <person name="Dooling D."/>
            <person name="Fronik C."/>
            <person name="Fulton L."/>
            <person name="Fulton B."/>
            <person name="Graves T."/>
            <person name="Minx P."/>
            <person name="Sodergren E."/>
            <person name="Birney E."/>
            <person name="Margulies E.H."/>
            <person name="Herrero J."/>
            <person name="Green E.D."/>
            <person name="Haussler D."/>
            <person name="Siepel A."/>
            <person name="Goldman N."/>
            <person name="Pollard K.S."/>
            <person name="Pedersen J.S."/>
            <person name="Lander E.S."/>
            <person name="Kellis M."/>
        </authorList>
    </citation>
    <scope>NUCLEOTIDE SEQUENCE [LARGE SCALE GENOMIC DNA]</scope>
    <source>
        <strain evidence="17">2N</strain>
    </source>
</reference>
<dbReference type="FunCoup" id="H0VXR8">
    <property type="interactions" value="425"/>
</dbReference>
<dbReference type="Ensembl" id="ENSCPOT00000027815.2">
    <property type="protein sequence ID" value="ENSCPOP00000015498.1"/>
    <property type="gene ID" value="ENSCPOG00000025545.2"/>
</dbReference>
<dbReference type="PANTHER" id="PTHR10454:SF131">
    <property type="entry name" value="CASPASE-14"/>
    <property type="match status" value="1"/>
</dbReference>
<evidence type="ECO:0000313" key="16">
    <source>
        <dbReference type="Ensembl" id="ENSCPOP00000015498.1"/>
    </source>
</evidence>
<evidence type="ECO:0000256" key="13">
    <source>
        <dbReference type="RuleBase" id="RU003971"/>
    </source>
</evidence>
<dbReference type="SMART" id="SM00115">
    <property type="entry name" value="CASc"/>
    <property type="match status" value="1"/>
</dbReference>
<dbReference type="SUPFAM" id="SSF52129">
    <property type="entry name" value="Caspase-like"/>
    <property type="match status" value="1"/>
</dbReference>
<evidence type="ECO:0000256" key="2">
    <source>
        <dbReference type="ARBA" id="ARBA00004496"/>
    </source>
</evidence>
<keyword evidence="5" id="KW-0645">Protease</keyword>
<dbReference type="Gene3D" id="3.40.50.1460">
    <property type="match status" value="1"/>
</dbReference>
<dbReference type="InterPro" id="IPR029030">
    <property type="entry name" value="Caspase-like_dom_sf"/>
</dbReference>
<dbReference type="GO" id="GO:0001533">
    <property type="term" value="C:cornified envelope"/>
    <property type="evidence" value="ECO:0007669"/>
    <property type="project" value="Ensembl"/>
</dbReference>
<dbReference type="GeneTree" id="ENSGT00940000162117"/>
<proteinExistence type="inferred from homology"/>
<comment type="similarity">
    <text evidence="3 13">Belongs to the peptidase C14A family.</text>
</comment>
<evidence type="ECO:0000259" key="14">
    <source>
        <dbReference type="PROSITE" id="PS50207"/>
    </source>
</evidence>
<keyword evidence="7" id="KW-0378">Hydrolase</keyword>
<dbReference type="PRINTS" id="PR00376">
    <property type="entry name" value="IL1BCENZYME"/>
</dbReference>
<dbReference type="CDD" id="cd00032">
    <property type="entry name" value="CASc"/>
    <property type="match status" value="1"/>
</dbReference>
<dbReference type="InterPro" id="IPR002398">
    <property type="entry name" value="Pept_C14"/>
</dbReference>
<gene>
    <name evidence="16" type="primary">CASP14</name>
</gene>
<evidence type="ECO:0000256" key="5">
    <source>
        <dbReference type="ARBA" id="ARBA00022670"/>
    </source>
</evidence>
<dbReference type="OMA" id="REDPVSC"/>
<dbReference type="GO" id="GO:0005739">
    <property type="term" value="C:mitochondrion"/>
    <property type="evidence" value="ECO:0007669"/>
    <property type="project" value="Ensembl"/>
</dbReference>
<dbReference type="AlphaFoldDB" id="H0VXR8"/>
<name>H0VXR8_CAVPO</name>
<keyword evidence="10" id="KW-0539">Nucleus</keyword>
<reference evidence="16" key="2">
    <citation type="submission" date="2025-08" db="UniProtKB">
        <authorList>
            <consortium name="Ensembl"/>
        </authorList>
    </citation>
    <scope>IDENTIFICATION</scope>
    <source>
        <strain evidence="16">2N</strain>
    </source>
</reference>
<dbReference type="Bgee" id="ENSCPOG00000025545">
    <property type="expression patterns" value="Expressed in zone of skin and 2 other cell types or tissues"/>
</dbReference>
<dbReference type="VEuPathDB" id="HostDB:ENSCPOG00000025545"/>
<keyword evidence="17" id="KW-1185">Reference proteome</keyword>
<evidence type="ECO:0000256" key="3">
    <source>
        <dbReference type="ARBA" id="ARBA00010134"/>
    </source>
</evidence>
<dbReference type="PANTHER" id="PTHR10454">
    <property type="entry name" value="CASPASE"/>
    <property type="match status" value="1"/>
</dbReference>
<evidence type="ECO:0000256" key="12">
    <source>
        <dbReference type="ARBA" id="ARBA00068432"/>
    </source>
</evidence>
<dbReference type="STRING" id="10141.ENSCPOP00000015498"/>
<evidence type="ECO:0000313" key="17">
    <source>
        <dbReference type="Proteomes" id="UP000005447"/>
    </source>
</evidence>
<dbReference type="EMBL" id="AAKN02055312">
    <property type="status" value="NOT_ANNOTATED_CDS"/>
    <property type="molecule type" value="Genomic_DNA"/>
</dbReference>
<dbReference type="GO" id="GO:0030154">
    <property type="term" value="P:cell differentiation"/>
    <property type="evidence" value="ECO:0007669"/>
    <property type="project" value="UniProtKB-KW"/>
</dbReference>
<dbReference type="PROSITE" id="PS50208">
    <property type="entry name" value="CASPASE_P20"/>
    <property type="match status" value="1"/>
</dbReference>
<keyword evidence="9" id="KW-0865">Zymogen</keyword>
<feature type="domain" description="Caspase family p20" evidence="15">
    <location>
        <begin position="33"/>
        <end position="140"/>
    </location>
</feature>
<evidence type="ECO:0000256" key="8">
    <source>
        <dbReference type="ARBA" id="ARBA00022807"/>
    </source>
</evidence>
<dbReference type="InterPro" id="IPR011600">
    <property type="entry name" value="Pept_C14_caspase"/>
</dbReference>
<comment type="subcellular location">
    <subcellularLocation>
        <location evidence="2">Cytoplasm</location>
    </subcellularLocation>
    <subcellularLocation>
        <location evidence="1">Nucleus</location>
    </subcellularLocation>
</comment>
<evidence type="ECO:0000256" key="6">
    <source>
        <dbReference type="ARBA" id="ARBA00022782"/>
    </source>
</evidence>
<protein>
    <recommendedName>
        <fullName evidence="12">Caspase-14</fullName>
    </recommendedName>
</protein>
<dbReference type="Pfam" id="PF00656">
    <property type="entry name" value="Peptidase_C14"/>
    <property type="match status" value="1"/>
</dbReference>
<dbReference type="GO" id="GO:0005829">
    <property type="term" value="C:cytosol"/>
    <property type="evidence" value="ECO:0007669"/>
    <property type="project" value="Ensembl"/>
</dbReference>
<dbReference type="PROSITE" id="PS01122">
    <property type="entry name" value="CASPASE_CYS"/>
    <property type="match status" value="1"/>
</dbReference>
<dbReference type="GO" id="GO:0043525">
    <property type="term" value="P:positive regulation of neuron apoptotic process"/>
    <property type="evidence" value="ECO:0007669"/>
    <property type="project" value="TreeGrafter"/>
</dbReference>
<dbReference type="GO" id="GO:0004197">
    <property type="term" value="F:cysteine-type endopeptidase activity"/>
    <property type="evidence" value="ECO:0007669"/>
    <property type="project" value="InterPro"/>
</dbReference>
<keyword evidence="8" id="KW-0788">Thiol protease</keyword>
<feature type="domain" description="Caspase family p10" evidence="14">
    <location>
        <begin position="159"/>
        <end position="246"/>
    </location>
</feature>
<dbReference type="InterPro" id="IPR002138">
    <property type="entry name" value="Pept_C14_p10"/>
</dbReference>
<dbReference type="InterPro" id="IPR001309">
    <property type="entry name" value="Pept_C14_p20"/>
</dbReference>
<evidence type="ECO:0000256" key="1">
    <source>
        <dbReference type="ARBA" id="ARBA00004123"/>
    </source>
</evidence>
<organism evidence="16 17">
    <name type="scientific">Cavia porcellus</name>
    <name type="common">Guinea pig</name>
    <dbReference type="NCBI Taxonomy" id="10141"/>
    <lineage>
        <taxon>Eukaryota</taxon>
        <taxon>Metazoa</taxon>
        <taxon>Chordata</taxon>
        <taxon>Craniata</taxon>
        <taxon>Vertebrata</taxon>
        <taxon>Euteleostomi</taxon>
        <taxon>Mammalia</taxon>
        <taxon>Eutheria</taxon>
        <taxon>Euarchontoglires</taxon>
        <taxon>Glires</taxon>
        <taxon>Rodentia</taxon>
        <taxon>Hystricomorpha</taxon>
        <taxon>Caviidae</taxon>
        <taxon>Cavia</taxon>
    </lineage>
</organism>
<dbReference type="InterPro" id="IPR015917">
    <property type="entry name" value="Pept_C14A"/>
</dbReference>
<dbReference type="Proteomes" id="UP000005447">
    <property type="component" value="Unassembled WGS sequence"/>
</dbReference>
<reference evidence="16" key="3">
    <citation type="submission" date="2025-09" db="UniProtKB">
        <authorList>
            <consortium name="Ensembl"/>
        </authorList>
    </citation>
    <scope>IDENTIFICATION</scope>
    <source>
        <strain evidence="16">2N</strain>
    </source>
</reference>
<dbReference type="HOGENOM" id="CLU_036904_2_2_1"/>
<evidence type="ECO:0000256" key="7">
    <source>
        <dbReference type="ARBA" id="ARBA00022801"/>
    </source>
</evidence>